<evidence type="ECO:0000256" key="3">
    <source>
        <dbReference type="ARBA" id="ARBA00016104"/>
    </source>
</evidence>
<evidence type="ECO:0000259" key="15">
    <source>
        <dbReference type="PROSITE" id="PS50118"/>
    </source>
</evidence>
<dbReference type="InterPro" id="IPR036910">
    <property type="entry name" value="HMG_box_dom_sf"/>
</dbReference>
<feature type="DNA-binding region" description="HMG box" evidence="12">
    <location>
        <begin position="547"/>
        <end position="594"/>
    </location>
</feature>
<evidence type="ECO:0000256" key="5">
    <source>
        <dbReference type="ARBA" id="ARBA00022705"/>
    </source>
</evidence>
<evidence type="ECO:0000313" key="17">
    <source>
        <dbReference type="Proteomes" id="UP000472265"/>
    </source>
</evidence>
<dbReference type="FunFam" id="2.30.29.30:FF:000119">
    <property type="entry name" value="FACT complex subunit SSRP1"/>
    <property type="match status" value="1"/>
</dbReference>
<name>A0A671VAS4_SPAAU</name>
<evidence type="ECO:0000256" key="1">
    <source>
        <dbReference type="ARBA" id="ARBA00004604"/>
    </source>
</evidence>
<dbReference type="Ensembl" id="ENSSAUT00010023168.1">
    <property type="protein sequence ID" value="ENSSAUP00010021931.1"/>
    <property type="gene ID" value="ENSSAUG00010009691.1"/>
</dbReference>
<keyword evidence="8 12" id="KW-0238">DNA-binding</keyword>
<evidence type="ECO:0000256" key="10">
    <source>
        <dbReference type="ARBA" id="ARBA00023204"/>
    </source>
</evidence>
<dbReference type="Proteomes" id="UP000472265">
    <property type="component" value="Chromosome 18"/>
</dbReference>
<evidence type="ECO:0000256" key="12">
    <source>
        <dbReference type="PROSITE-ProRule" id="PRU00267"/>
    </source>
</evidence>
<evidence type="ECO:0000256" key="9">
    <source>
        <dbReference type="ARBA" id="ARBA00023163"/>
    </source>
</evidence>
<evidence type="ECO:0000256" key="4">
    <source>
        <dbReference type="ARBA" id="ARBA00022454"/>
    </source>
</evidence>
<dbReference type="Gene3D" id="1.10.30.10">
    <property type="entry name" value="High mobility group box domain"/>
    <property type="match status" value="1"/>
</dbReference>
<dbReference type="Gene3D" id="2.30.29.150">
    <property type="match status" value="1"/>
</dbReference>
<dbReference type="GO" id="GO:0035101">
    <property type="term" value="C:FACT complex"/>
    <property type="evidence" value="ECO:0007669"/>
    <property type="project" value="TreeGrafter"/>
</dbReference>
<feature type="compositionally biased region" description="Basic and acidic residues" evidence="14">
    <location>
        <begin position="649"/>
        <end position="669"/>
    </location>
</feature>
<feature type="compositionally biased region" description="Acidic residues" evidence="14">
    <location>
        <begin position="468"/>
        <end position="495"/>
    </location>
</feature>
<dbReference type="CDD" id="cd13231">
    <property type="entry name" value="PH2_SSRP1-like"/>
    <property type="match status" value="1"/>
</dbReference>
<comment type="function">
    <text evidence="13">Component of the FACT complex, a general chromatin factor that acts to reorganize nucleosomes. The FACT complex is involved in multiple processes that require DNA as a template such as mRNA elongation, DNA replication and DNA repair. During transcription elongation the FACT complex acts as a histone chaperone that both destabilizes and restores nucleosomal structure. It facilitates the passage of RNA polymerase II and transcription by promoting the dissociation of one histone H2A-H2B dimer from the nucleosome, then subsequently promotes the reestablishment of the nucleosome following the passage of RNA polymerase II.</text>
</comment>
<evidence type="ECO:0000256" key="11">
    <source>
        <dbReference type="ARBA" id="ARBA00023242"/>
    </source>
</evidence>
<dbReference type="GO" id="GO:0005730">
    <property type="term" value="C:nucleolus"/>
    <property type="evidence" value="ECO:0007669"/>
    <property type="project" value="UniProtKB-SubCell"/>
</dbReference>
<dbReference type="CDD" id="cd21994">
    <property type="entry name" value="HMG-box_SSRP1-like"/>
    <property type="match status" value="1"/>
</dbReference>
<feature type="compositionally biased region" description="Basic and acidic residues" evidence="14">
    <location>
        <begin position="632"/>
        <end position="642"/>
    </location>
</feature>
<protein>
    <recommendedName>
        <fullName evidence="3 13">FACT complex subunit SSRP1</fullName>
    </recommendedName>
</protein>
<sequence>MGDTLEFNEIYQEVKGSWNDGRLRFSKQNVVYKSSKTGKVDSIPASELNLAQWRRVCLGHGIKLGTSSGHVYKYDGFRDTDFEKISEFFKTNYKLELAEKDMCVKGWNWGTAKFSGPLLSFDVNDNTAFEVPLSNVSQCATGKNEVTLEFHQNDDTEVSLMEVRFYVPPSQSDERQDPVEAFAQSVLSKADVIQATGDAVCIFKELQCLTPRGRYDIRIYPTFLHLHGKTFDYKIPYTTVLRLFLLPHKDQRQMFFVISLDPPIKQGQTRYHFLILLFSKEEDISLTLNMSEEDVERRFEGKLSKNMSGSLYEMVSRVMKALVNRKITVPGNFQGHSGAQCITCSYKASSGLLYPLERGFIYVHKPPVHLRFEEISCVNFARGTTTTRSFDFEIETKQGNQYTFSSIEREEYGKLFDFVNAKKLNIKNRGFKEGMKGNIDEYSDSDEDQHDAYLERMKAEGKIREEGNDSDESDAESDESFNPGEEDDDIAEEYDSNASASDSSEDGDDSEDDSAKKKKAKKPKPVKEKKERKPRKEKKKQKDTGGPKRPMSAYMLWLNSSRERIKSENPGISITEISKKAGEMWRQLGKDEKEVRRWNKDNKRGYVSLVCPHNTRGIMCLNSVAETVEQDMESKKSGGKKDEKKRKSAGADKDKERSGNDSFKSREFIETSESSSDSDHKSKSKRKKVTAVI</sequence>
<comment type="similarity">
    <text evidence="2 13">Belongs to the SSRP1 family.</text>
</comment>
<keyword evidence="9 13" id="KW-0804">Transcription</keyword>
<dbReference type="GO" id="GO:0003677">
    <property type="term" value="F:DNA binding"/>
    <property type="evidence" value="ECO:0007669"/>
    <property type="project" value="UniProtKB-UniRule"/>
</dbReference>
<evidence type="ECO:0000256" key="2">
    <source>
        <dbReference type="ARBA" id="ARBA00010060"/>
    </source>
</evidence>
<dbReference type="GO" id="GO:1902275">
    <property type="term" value="P:regulation of chromatin organization"/>
    <property type="evidence" value="ECO:0007669"/>
    <property type="project" value="TreeGrafter"/>
</dbReference>
<evidence type="ECO:0000313" key="16">
    <source>
        <dbReference type="Ensembl" id="ENSSAUP00010021931.1"/>
    </source>
</evidence>
<keyword evidence="7 13" id="KW-0805">Transcription regulation</keyword>
<feature type="domain" description="HMG box" evidence="15">
    <location>
        <begin position="547"/>
        <end position="594"/>
    </location>
</feature>
<dbReference type="SMART" id="SM00398">
    <property type="entry name" value="HMG"/>
    <property type="match status" value="1"/>
</dbReference>
<dbReference type="Pfam" id="PF17292">
    <property type="entry name" value="POB3_N"/>
    <property type="match status" value="1"/>
</dbReference>
<dbReference type="InterPro" id="IPR050454">
    <property type="entry name" value="RTT106/SSRP1_HistChap/FACT"/>
</dbReference>
<dbReference type="PRINTS" id="PR00887">
    <property type="entry name" value="SSRCOGNITION"/>
</dbReference>
<dbReference type="Pfam" id="PF00505">
    <property type="entry name" value="HMG_box"/>
    <property type="match status" value="1"/>
</dbReference>
<comment type="subcellular location">
    <subcellularLocation>
        <location evidence="1">Nucleus</location>
        <location evidence="1">Nucleolus</location>
    </subcellularLocation>
    <subcellularLocation>
        <location evidence="13">Nucleus</location>
    </subcellularLocation>
    <subcellularLocation>
        <location evidence="13">Chromosome</location>
    </subcellularLocation>
</comment>
<dbReference type="Pfam" id="PF03531">
    <property type="entry name" value="SSrecog"/>
    <property type="match status" value="1"/>
</dbReference>
<dbReference type="PANTHER" id="PTHR45849:SF1">
    <property type="entry name" value="FACT COMPLEX SUBUNIT SSRP1"/>
    <property type="match status" value="1"/>
</dbReference>
<dbReference type="InterPro" id="IPR011993">
    <property type="entry name" value="PH-like_dom_sf"/>
</dbReference>
<dbReference type="InterPro" id="IPR000969">
    <property type="entry name" value="SSRP1/POB3"/>
</dbReference>
<evidence type="ECO:0000256" key="7">
    <source>
        <dbReference type="ARBA" id="ARBA00023015"/>
    </source>
</evidence>
<dbReference type="AlphaFoldDB" id="A0A671VAS4"/>
<dbReference type="GO" id="GO:0006260">
    <property type="term" value="P:DNA replication"/>
    <property type="evidence" value="ECO:0007669"/>
    <property type="project" value="UniProtKB-KW"/>
</dbReference>
<keyword evidence="17" id="KW-1185">Reference proteome</keyword>
<feature type="region of interest" description="Disordered" evidence="14">
    <location>
        <begin position="459"/>
        <end position="553"/>
    </location>
</feature>
<dbReference type="FunFam" id="2.30.29.220:FF:000001">
    <property type="entry name" value="FACT complex subunit SSRP1"/>
    <property type="match status" value="1"/>
</dbReference>
<dbReference type="PANTHER" id="PTHR45849">
    <property type="entry name" value="FACT COMPLEX SUBUNIT SSRP1"/>
    <property type="match status" value="1"/>
</dbReference>
<evidence type="ECO:0000256" key="13">
    <source>
        <dbReference type="RuleBase" id="RU364013"/>
    </source>
</evidence>
<evidence type="ECO:0000256" key="14">
    <source>
        <dbReference type="SAM" id="MobiDB-lite"/>
    </source>
</evidence>
<keyword evidence="11 12" id="KW-0539">Nucleus</keyword>
<dbReference type="GO" id="GO:0031491">
    <property type="term" value="F:nucleosome binding"/>
    <property type="evidence" value="ECO:0007669"/>
    <property type="project" value="TreeGrafter"/>
</dbReference>
<feature type="compositionally biased region" description="Acidic residues" evidence="14">
    <location>
        <begin position="503"/>
        <end position="512"/>
    </location>
</feature>
<evidence type="ECO:0000256" key="8">
    <source>
        <dbReference type="ARBA" id="ARBA00023125"/>
    </source>
</evidence>
<dbReference type="GeneTree" id="ENSGT00940000157117"/>
<reference evidence="16" key="2">
    <citation type="submission" date="2025-08" db="UniProtKB">
        <authorList>
            <consortium name="Ensembl"/>
        </authorList>
    </citation>
    <scope>IDENTIFICATION</scope>
</reference>
<keyword evidence="10 13" id="KW-0234">DNA repair</keyword>
<dbReference type="InterPro" id="IPR013719">
    <property type="entry name" value="RTT106/SPT16-like_middle_dom"/>
</dbReference>
<dbReference type="SUPFAM" id="SSF50729">
    <property type="entry name" value="PH domain-like"/>
    <property type="match status" value="1"/>
</dbReference>
<dbReference type="SMART" id="SM01287">
    <property type="entry name" value="Rtt106"/>
    <property type="match status" value="1"/>
</dbReference>
<dbReference type="GO" id="GO:0042393">
    <property type="term" value="F:histone binding"/>
    <property type="evidence" value="ECO:0007669"/>
    <property type="project" value="TreeGrafter"/>
</dbReference>
<dbReference type="Gene3D" id="2.30.29.220">
    <property type="entry name" value="Structure-specific recognition protein (SSRP1)"/>
    <property type="match status" value="1"/>
</dbReference>
<reference evidence="16" key="1">
    <citation type="submission" date="2021-04" db="EMBL/GenBank/DDBJ databases">
        <authorList>
            <consortium name="Wellcome Sanger Institute Data Sharing"/>
        </authorList>
    </citation>
    <scope>NUCLEOTIDE SEQUENCE [LARGE SCALE GENOMIC DNA]</scope>
</reference>
<gene>
    <name evidence="16" type="primary">SSRP1</name>
    <name evidence="16" type="synonym">ssrp1a</name>
</gene>
<dbReference type="Gene3D" id="2.30.29.30">
    <property type="entry name" value="Pleckstrin-homology domain (PH domain)/Phosphotyrosine-binding domain (PTB)"/>
    <property type="match status" value="2"/>
</dbReference>
<organism evidence="16 17">
    <name type="scientific">Sparus aurata</name>
    <name type="common">Gilthead sea bream</name>
    <dbReference type="NCBI Taxonomy" id="8175"/>
    <lineage>
        <taxon>Eukaryota</taxon>
        <taxon>Metazoa</taxon>
        <taxon>Chordata</taxon>
        <taxon>Craniata</taxon>
        <taxon>Vertebrata</taxon>
        <taxon>Euteleostomi</taxon>
        <taxon>Actinopterygii</taxon>
        <taxon>Neopterygii</taxon>
        <taxon>Teleostei</taxon>
        <taxon>Neoteleostei</taxon>
        <taxon>Acanthomorphata</taxon>
        <taxon>Eupercaria</taxon>
        <taxon>Spariformes</taxon>
        <taxon>Sparidae</taxon>
        <taxon>Sparus</taxon>
    </lineage>
</organism>
<dbReference type="InterPro" id="IPR038167">
    <property type="entry name" value="SSRP1_sf"/>
</dbReference>
<accession>A0A671VAS4</accession>
<dbReference type="Pfam" id="PF21103">
    <property type="entry name" value="PH1_SSRP1-like"/>
    <property type="match status" value="1"/>
</dbReference>
<keyword evidence="6 13" id="KW-0227">DNA damage</keyword>
<dbReference type="FunFam" id="2.30.29.30:FF:000098">
    <property type="entry name" value="Fact complex subunit ssrp1"/>
    <property type="match status" value="1"/>
</dbReference>
<dbReference type="InterPro" id="IPR024954">
    <property type="entry name" value="SSRP1_DD"/>
</dbReference>
<reference evidence="16" key="3">
    <citation type="submission" date="2025-09" db="UniProtKB">
        <authorList>
            <consortium name="Ensembl"/>
        </authorList>
    </citation>
    <scope>IDENTIFICATION</scope>
</reference>
<dbReference type="InterPro" id="IPR009071">
    <property type="entry name" value="HMG_box_dom"/>
</dbReference>
<feature type="region of interest" description="Disordered" evidence="14">
    <location>
        <begin position="628"/>
        <end position="693"/>
    </location>
</feature>
<keyword evidence="4 13" id="KW-0158">Chromosome</keyword>
<feature type="compositionally biased region" description="Basic residues" evidence="14">
    <location>
        <begin position="682"/>
        <end position="693"/>
    </location>
</feature>
<keyword evidence="5 13" id="KW-0235">DNA replication</keyword>
<proteinExistence type="inferred from homology"/>
<dbReference type="GO" id="GO:0006281">
    <property type="term" value="P:DNA repair"/>
    <property type="evidence" value="ECO:0007669"/>
    <property type="project" value="UniProtKB-KW"/>
</dbReference>
<dbReference type="Pfam" id="PF08512">
    <property type="entry name" value="Rttp106-like_middle"/>
    <property type="match status" value="1"/>
</dbReference>
<dbReference type="PROSITE" id="PS50118">
    <property type="entry name" value="HMG_BOX_2"/>
    <property type="match status" value="1"/>
</dbReference>
<dbReference type="InterPro" id="IPR035417">
    <property type="entry name" value="SSRP1/POB3_N"/>
</dbReference>
<dbReference type="InterPro" id="IPR048993">
    <property type="entry name" value="SSRP1-like_PH1"/>
</dbReference>
<dbReference type="CDD" id="cd13230">
    <property type="entry name" value="PH1_SSRP1-like"/>
    <property type="match status" value="1"/>
</dbReference>
<dbReference type="FunFam" id="2.30.29.150:FF:000001">
    <property type="entry name" value="Fact complex subunit ssrp1"/>
    <property type="match status" value="1"/>
</dbReference>
<evidence type="ECO:0000256" key="6">
    <source>
        <dbReference type="ARBA" id="ARBA00022763"/>
    </source>
</evidence>
<dbReference type="SUPFAM" id="SSF47095">
    <property type="entry name" value="HMG-box"/>
    <property type="match status" value="1"/>
</dbReference>